<feature type="domain" description="WD repeat-containing protein 54 beta-propeller" evidence="1">
    <location>
        <begin position="53"/>
        <end position="317"/>
    </location>
</feature>
<evidence type="ECO:0000259" key="1">
    <source>
        <dbReference type="Pfam" id="PF21031"/>
    </source>
</evidence>
<reference evidence="2" key="1">
    <citation type="submission" date="2021-01" db="EMBL/GenBank/DDBJ databases">
        <authorList>
            <person name="Corre E."/>
            <person name="Pelletier E."/>
            <person name="Niang G."/>
            <person name="Scheremetjew M."/>
            <person name="Finn R."/>
            <person name="Kale V."/>
            <person name="Holt S."/>
            <person name="Cochrane G."/>
            <person name="Meng A."/>
            <person name="Brown T."/>
            <person name="Cohen L."/>
        </authorList>
    </citation>
    <scope>NUCLEOTIDE SEQUENCE</scope>
    <source>
        <strain evidence="2">CCAP 955/1</strain>
    </source>
</reference>
<dbReference type="InterPro" id="IPR036322">
    <property type="entry name" value="WD40_repeat_dom_sf"/>
</dbReference>
<dbReference type="SUPFAM" id="SSF50978">
    <property type="entry name" value="WD40 repeat-like"/>
    <property type="match status" value="1"/>
</dbReference>
<accession>A0A7S3H771</accession>
<sequence length="321" mass="35129">MYYPDNNATIKLTGSPSLLMNNLSSSKADSLCYVRLDEVYLAKLSGECVKLPISKSKIYQASFIDLNGKCVLAVLSNLGVQVWSMYGDSMMFYFPLNSLLGFEGEEEKFVRGITAMRDCFGIGCSTGNILIFGCKDGGNFPLVHNLESEKAAITCLTSSSSLLVAANDLGKLFGYAINDAFEQTLSFPGYGSPCTTLCMRESLLLAGYASGHIRAFRTDILELAFEITAHTRAVTGLSLNYLNWGERGVERGSELASCSADQMLHVWALPDFRTNASCRASLLYTGLLENKMCTGVAFLSGERICVASYDEEEIMIFKKIK</sequence>
<dbReference type="InterPro" id="IPR015943">
    <property type="entry name" value="WD40/YVTN_repeat-like_dom_sf"/>
</dbReference>
<evidence type="ECO:0000313" key="2">
    <source>
        <dbReference type="EMBL" id="CAE0286748.1"/>
    </source>
</evidence>
<dbReference type="EMBL" id="HBIC01030831">
    <property type="protein sequence ID" value="CAE0286748.1"/>
    <property type="molecule type" value="Transcribed_RNA"/>
</dbReference>
<organism evidence="2">
    <name type="scientific">Spumella elongata</name>
    <dbReference type="NCBI Taxonomy" id="89044"/>
    <lineage>
        <taxon>Eukaryota</taxon>
        <taxon>Sar</taxon>
        <taxon>Stramenopiles</taxon>
        <taxon>Ochrophyta</taxon>
        <taxon>Chrysophyceae</taxon>
        <taxon>Chromulinales</taxon>
        <taxon>Chromulinaceae</taxon>
        <taxon>Spumella</taxon>
    </lineage>
</organism>
<dbReference type="InterPro" id="IPR049546">
    <property type="entry name" value="WDR54_beta_prop"/>
</dbReference>
<dbReference type="Gene3D" id="2.130.10.10">
    <property type="entry name" value="YVTN repeat-like/Quinoprotein amine dehydrogenase"/>
    <property type="match status" value="1"/>
</dbReference>
<gene>
    <name evidence="2" type="ORF">SELO1098_LOCUS15589</name>
</gene>
<dbReference type="AlphaFoldDB" id="A0A7S3H771"/>
<proteinExistence type="predicted"/>
<protein>
    <recommendedName>
        <fullName evidence="1">WD repeat-containing protein 54 beta-propeller domain-containing protein</fullName>
    </recommendedName>
</protein>
<name>A0A7S3H771_9STRA</name>
<dbReference type="Pfam" id="PF21031">
    <property type="entry name" value="WDR54"/>
    <property type="match status" value="1"/>
</dbReference>